<dbReference type="Pfam" id="PF00266">
    <property type="entry name" value="Aminotran_5"/>
    <property type="match status" value="1"/>
</dbReference>
<dbReference type="SUPFAM" id="SSF53383">
    <property type="entry name" value="PLP-dependent transferases"/>
    <property type="match status" value="1"/>
</dbReference>
<evidence type="ECO:0000313" key="2">
    <source>
        <dbReference type="EMBL" id="KAK8860879.1"/>
    </source>
</evidence>
<evidence type="ECO:0000313" key="3">
    <source>
        <dbReference type="Proteomes" id="UP001470230"/>
    </source>
</evidence>
<reference evidence="2 3" key="1">
    <citation type="submission" date="2024-04" db="EMBL/GenBank/DDBJ databases">
        <title>Tritrichomonas musculus Genome.</title>
        <authorList>
            <person name="Alves-Ferreira E."/>
            <person name="Grigg M."/>
            <person name="Lorenzi H."/>
            <person name="Galac M."/>
        </authorList>
    </citation>
    <scope>NUCLEOTIDE SEQUENCE [LARGE SCALE GENOMIC DNA]</scope>
    <source>
        <strain evidence="2 3">EAF2021</strain>
    </source>
</reference>
<gene>
    <name evidence="2" type="ORF">M9Y10_012571</name>
</gene>
<proteinExistence type="predicted"/>
<keyword evidence="3" id="KW-1185">Reference proteome</keyword>
<sequence>MSINFEEYISSKYPQLSDTAFLDYNFTAPISTSQIQKIKSLSQKLIPSPHSSEEQSDFDRTISLLRSKIAELFSTNLINYSVILFQNREAAIDEIFESFPWNNGSHYIIHPNFDKNIKLLESTFNFAYASGANQILKESKDFTKDIKSVTKSGAHSLLLTSFYDNQESLDISKQYLKQGFGVHHVLFDATSAAPFHYPNLSTNSFDFVLLSFKKICGIDLCALLVKLQSAEQLKPQFYGGGAVAFSCARSLVHRNFKSHTKRFENGTPLLLSIFASYEGLVDLTKFINSEITFSEESTANLSEKIDQLMTKMVDQINQLQQNIKCEIDQWAKKVTINFEDEKFADAKMMQVKYIENRVIVGVNANNHICASFGFGVRDSDVDHFIEATKNILSL</sequence>
<dbReference type="PANTHER" id="PTHR14237:SF80">
    <property type="entry name" value="MOLYBDENUM COFACTOR SULFURASE"/>
    <property type="match status" value="1"/>
</dbReference>
<feature type="domain" description="Aminotransferase class V" evidence="1">
    <location>
        <begin position="185"/>
        <end position="345"/>
    </location>
</feature>
<accession>A0ABR2ICW3</accession>
<comment type="caution">
    <text evidence="2">The sequence shown here is derived from an EMBL/GenBank/DDBJ whole genome shotgun (WGS) entry which is preliminary data.</text>
</comment>
<dbReference type="InterPro" id="IPR015421">
    <property type="entry name" value="PyrdxlP-dep_Trfase_major"/>
</dbReference>
<dbReference type="EMBL" id="JAPFFF010000018">
    <property type="protein sequence ID" value="KAK8860879.1"/>
    <property type="molecule type" value="Genomic_DNA"/>
</dbReference>
<dbReference type="InterPro" id="IPR015424">
    <property type="entry name" value="PyrdxlP-dep_Trfase"/>
</dbReference>
<dbReference type="Gene3D" id="3.40.640.10">
    <property type="entry name" value="Type I PLP-dependent aspartate aminotransferase-like (Major domain)"/>
    <property type="match status" value="1"/>
</dbReference>
<dbReference type="InterPro" id="IPR000192">
    <property type="entry name" value="Aminotrans_V_dom"/>
</dbReference>
<organism evidence="2 3">
    <name type="scientific">Tritrichomonas musculus</name>
    <dbReference type="NCBI Taxonomy" id="1915356"/>
    <lineage>
        <taxon>Eukaryota</taxon>
        <taxon>Metamonada</taxon>
        <taxon>Parabasalia</taxon>
        <taxon>Tritrichomonadida</taxon>
        <taxon>Tritrichomonadidae</taxon>
        <taxon>Tritrichomonas</taxon>
    </lineage>
</organism>
<evidence type="ECO:0000259" key="1">
    <source>
        <dbReference type="Pfam" id="PF00266"/>
    </source>
</evidence>
<dbReference type="PANTHER" id="PTHR14237">
    <property type="entry name" value="MOLYBDOPTERIN COFACTOR SULFURASE MOSC"/>
    <property type="match status" value="1"/>
</dbReference>
<name>A0ABR2ICW3_9EUKA</name>
<dbReference type="Proteomes" id="UP001470230">
    <property type="component" value="Unassembled WGS sequence"/>
</dbReference>
<protein>
    <recommendedName>
        <fullName evidence="1">Aminotransferase class V domain-containing protein</fullName>
    </recommendedName>
</protein>